<dbReference type="RefSeq" id="WP_095959024.1">
    <property type="nucleotide sequence ID" value="NZ_CP022203.1"/>
</dbReference>
<evidence type="ECO:0000256" key="4">
    <source>
        <dbReference type="ARBA" id="ARBA00022840"/>
    </source>
</evidence>
<dbReference type="Proteomes" id="UP000217343">
    <property type="component" value="Chromosome"/>
</dbReference>
<dbReference type="KEGG" id="mmas:MYMAC_003661"/>
<keyword evidence="4" id="KW-0067">ATP-binding</keyword>
<dbReference type="AlphaFoldDB" id="A0A250JWI9"/>
<dbReference type="PANTHER" id="PTHR43289:SF6">
    <property type="entry name" value="SERINE_THREONINE-PROTEIN KINASE NEKL-3"/>
    <property type="match status" value="1"/>
</dbReference>
<feature type="domain" description="Protein kinase" evidence="5">
    <location>
        <begin position="22"/>
        <end position="338"/>
    </location>
</feature>
<dbReference type="Pfam" id="PF00069">
    <property type="entry name" value="Pkinase"/>
    <property type="match status" value="1"/>
</dbReference>
<evidence type="ECO:0000256" key="2">
    <source>
        <dbReference type="ARBA" id="ARBA00022741"/>
    </source>
</evidence>
<keyword evidence="2" id="KW-0547">Nucleotide-binding</keyword>
<dbReference type="PROSITE" id="PS50011">
    <property type="entry name" value="PROTEIN_KINASE_DOM"/>
    <property type="match status" value="1"/>
</dbReference>
<gene>
    <name evidence="6" type="ORF">MYMAC_003661</name>
</gene>
<reference evidence="6 7" key="1">
    <citation type="submission" date="2017-06" db="EMBL/GenBank/DDBJ databases">
        <title>Sequencing and comparative analysis of myxobacterial genomes.</title>
        <authorList>
            <person name="Rupp O."/>
            <person name="Goesmann A."/>
            <person name="Sogaard-Andersen L."/>
        </authorList>
    </citation>
    <scope>NUCLEOTIDE SEQUENCE [LARGE SCALE GENOMIC DNA]</scope>
    <source>
        <strain evidence="6 7">DSM 14697</strain>
    </source>
</reference>
<evidence type="ECO:0000256" key="3">
    <source>
        <dbReference type="ARBA" id="ARBA00022777"/>
    </source>
</evidence>
<evidence type="ECO:0000259" key="5">
    <source>
        <dbReference type="PROSITE" id="PS50011"/>
    </source>
</evidence>
<dbReference type="GO" id="GO:0005524">
    <property type="term" value="F:ATP binding"/>
    <property type="evidence" value="ECO:0007669"/>
    <property type="project" value="UniProtKB-KW"/>
</dbReference>
<sequence length="385" mass="42371">MSAIEFGVPRGAILFVQDGFQYEFRDNLGEAHHGLSLLLARRRTLEGHVEKQVLLKAVGVPRDGQSWARIERARLKLEEQVRLAAYLDHPGIVRVHGIHKGEGGWYAITDRPLGNSVNDLVTVAGECRRRLSPLFVLYVGAQVATALAHAHEAADEKGRPLNIVHRSLDAGHIFVDWNGATQIADFGLALSDLPGRVASTVHRSQGDAFYSSPEMLLTGRVDARSDLFALGNVLLELATGKNLLDAPDTLTEDVKDSVSVRQRRRVRQAIKRARLAGSPAVVEDAIWRAATYTQAELEAMTDSLPQGLALPLRKLLQPRPADRYQTARELAMDLRAWLGDGEFFGPAEAEAELKALMQQAGEMLAELDIRAPRRLTASHDELSTN</sequence>
<dbReference type="InterPro" id="IPR011009">
    <property type="entry name" value="Kinase-like_dom_sf"/>
</dbReference>
<proteinExistence type="predicted"/>
<accession>A0A250JWI9</accession>
<keyword evidence="3 6" id="KW-0418">Kinase</keyword>
<dbReference type="SMART" id="SM00220">
    <property type="entry name" value="S_TKc"/>
    <property type="match status" value="1"/>
</dbReference>
<dbReference type="GO" id="GO:0004674">
    <property type="term" value="F:protein serine/threonine kinase activity"/>
    <property type="evidence" value="ECO:0007669"/>
    <property type="project" value="TreeGrafter"/>
</dbReference>
<keyword evidence="1" id="KW-0808">Transferase</keyword>
<dbReference type="PANTHER" id="PTHR43289">
    <property type="entry name" value="MITOGEN-ACTIVATED PROTEIN KINASE KINASE KINASE 20-RELATED"/>
    <property type="match status" value="1"/>
</dbReference>
<evidence type="ECO:0000256" key="1">
    <source>
        <dbReference type="ARBA" id="ARBA00022679"/>
    </source>
</evidence>
<dbReference type="SUPFAM" id="SSF56112">
    <property type="entry name" value="Protein kinase-like (PK-like)"/>
    <property type="match status" value="1"/>
</dbReference>
<evidence type="ECO:0000313" key="6">
    <source>
        <dbReference type="EMBL" id="ATB48038.1"/>
    </source>
</evidence>
<protein>
    <submittedName>
        <fullName evidence="6">Protein kinase</fullName>
    </submittedName>
</protein>
<name>A0A250JWI9_9BACT</name>
<dbReference type="Gene3D" id="1.10.510.10">
    <property type="entry name" value="Transferase(Phosphotransferase) domain 1"/>
    <property type="match status" value="1"/>
</dbReference>
<dbReference type="InterPro" id="IPR000719">
    <property type="entry name" value="Prot_kinase_dom"/>
</dbReference>
<dbReference type="OrthoDB" id="5521996at2"/>
<evidence type="ECO:0000313" key="7">
    <source>
        <dbReference type="Proteomes" id="UP000217343"/>
    </source>
</evidence>
<keyword evidence="7" id="KW-1185">Reference proteome</keyword>
<organism evidence="6 7">
    <name type="scientific">Corallococcus macrosporus DSM 14697</name>
    <dbReference type="NCBI Taxonomy" id="1189310"/>
    <lineage>
        <taxon>Bacteria</taxon>
        <taxon>Pseudomonadati</taxon>
        <taxon>Myxococcota</taxon>
        <taxon>Myxococcia</taxon>
        <taxon>Myxococcales</taxon>
        <taxon>Cystobacterineae</taxon>
        <taxon>Myxococcaceae</taxon>
        <taxon>Corallococcus</taxon>
    </lineage>
</organism>
<dbReference type="EMBL" id="CP022203">
    <property type="protein sequence ID" value="ATB48038.1"/>
    <property type="molecule type" value="Genomic_DNA"/>
</dbReference>